<dbReference type="GO" id="GO:0000307">
    <property type="term" value="C:cyclin-dependent protein kinase holoenzyme complex"/>
    <property type="evidence" value="ECO:0007669"/>
    <property type="project" value="TreeGrafter"/>
</dbReference>
<protein>
    <submittedName>
        <fullName evidence="2">Uncharacterized protein</fullName>
    </submittedName>
</protein>
<dbReference type="InterPro" id="IPR013922">
    <property type="entry name" value="Cyclin_PHO80-like"/>
</dbReference>
<dbReference type="EMBL" id="KZ987730">
    <property type="protein sequence ID" value="RKP15466.1"/>
    <property type="molecule type" value="Genomic_DNA"/>
</dbReference>
<evidence type="ECO:0000313" key="2">
    <source>
        <dbReference type="EMBL" id="RKP15466.1"/>
    </source>
</evidence>
<feature type="region of interest" description="Disordered" evidence="1">
    <location>
        <begin position="330"/>
        <end position="373"/>
    </location>
</feature>
<evidence type="ECO:0000313" key="3">
    <source>
        <dbReference type="Proteomes" id="UP000267251"/>
    </source>
</evidence>
<dbReference type="GO" id="GO:0016538">
    <property type="term" value="F:cyclin-dependent protein serine/threonine kinase regulator activity"/>
    <property type="evidence" value="ECO:0007669"/>
    <property type="project" value="TreeGrafter"/>
</dbReference>
<name>A0A4P9Y8H0_9FUNG</name>
<keyword evidence="3" id="KW-1185">Reference proteome</keyword>
<dbReference type="InterPro" id="IPR036915">
    <property type="entry name" value="Cyclin-like_sf"/>
</dbReference>
<sequence>MTRSSTFALPKALAALVPRGKQAALTPIETHLPQIIPTEEVTMAQIAHGKNHPLLPTLPGEITAAIVGKDKDDTSNAEKRKAHPVKIPSSPLSIGPDACDSKERQRLLEPLVGCVDKERRAWEAEGNEAVPGGGYALGLFWLHAITCLCSPLSPALRTWMFMCGYFLAESAIRLYENPTLPTHPITPPLQALPNLNAFLLSMVTPTEMPLGSITLALLYLERLRLILPSTIRGGRGTAHRLALAALVLANKWSDDDSFGVRTWSKLVRRWFARGEVELMEAEMLARMSWRLFVPRSEWEDFLTELEGKLGIPLRQAIGPELTNGECTEMAEADDEERDRFGLEEQTKPVPQDDEGLVHEEESKRRGSPPGPMITAVQAKASLSWTPDVNALGIIEGMVASREHAGRRLRDALRDATEKRVNSGRPPVSQPSSAGSSTTAMDSTSSSIRTVDSGVVGMEEVSKSH</sequence>
<proteinExistence type="predicted"/>
<dbReference type="Proteomes" id="UP000267251">
    <property type="component" value="Unassembled WGS sequence"/>
</dbReference>
<dbReference type="CDD" id="cd20557">
    <property type="entry name" value="CYCLIN_ScPCL1-like"/>
    <property type="match status" value="1"/>
</dbReference>
<feature type="compositionally biased region" description="Low complexity" evidence="1">
    <location>
        <begin position="431"/>
        <end position="446"/>
    </location>
</feature>
<gene>
    <name evidence="2" type="ORF">BJ684DRAFT_14290</name>
</gene>
<feature type="region of interest" description="Disordered" evidence="1">
    <location>
        <begin position="415"/>
        <end position="464"/>
    </location>
</feature>
<dbReference type="GO" id="GO:0005634">
    <property type="term" value="C:nucleus"/>
    <property type="evidence" value="ECO:0007669"/>
    <property type="project" value="TreeGrafter"/>
</dbReference>
<reference evidence="3" key="1">
    <citation type="journal article" date="2018" name="Nat. Microbiol.">
        <title>Leveraging single-cell genomics to expand the fungal tree of life.</title>
        <authorList>
            <person name="Ahrendt S.R."/>
            <person name="Quandt C.A."/>
            <person name="Ciobanu D."/>
            <person name="Clum A."/>
            <person name="Salamov A."/>
            <person name="Andreopoulos B."/>
            <person name="Cheng J.F."/>
            <person name="Woyke T."/>
            <person name="Pelin A."/>
            <person name="Henrissat B."/>
            <person name="Reynolds N.K."/>
            <person name="Benny G.L."/>
            <person name="Smith M.E."/>
            <person name="James T.Y."/>
            <person name="Grigoriev I.V."/>
        </authorList>
    </citation>
    <scope>NUCLEOTIDE SEQUENCE [LARGE SCALE GENOMIC DNA]</scope>
</reference>
<dbReference type="SUPFAM" id="SSF47954">
    <property type="entry name" value="Cyclin-like"/>
    <property type="match status" value="1"/>
</dbReference>
<accession>A0A4P9Y8H0</accession>
<feature type="compositionally biased region" description="Basic and acidic residues" evidence="1">
    <location>
        <begin position="337"/>
        <end position="346"/>
    </location>
</feature>
<evidence type="ECO:0000256" key="1">
    <source>
        <dbReference type="SAM" id="MobiDB-lite"/>
    </source>
</evidence>
<dbReference type="OrthoDB" id="10250320at2759"/>
<dbReference type="AlphaFoldDB" id="A0A4P9Y8H0"/>
<dbReference type="PANTHER" id="PTHR15615:SF27">
    <property type="entry name" value="PHO85 CYCLIN CLG1"/>
    <property type="match status" value="1"/>
</dbReference>
<dbReference type="GO" id="GO:0019901">
    <property type="term" value="F:protein kinase binding"/>
    <property type="evidence" value="ECO:0007669"/>
    <property type="project" value="InterPro"/>
</dbReference>
<feature type="compositionally biased region" description="Basic and acidic residues" evidence="1">
    <location>
        <begin position="355"/>
        <end position="364"/>
    </location>
</feature>
<organism evidence="2 3">
    <name type="scientific">Piptocephalis cylindrospora</name>
    <dbReference type="NCBI Taxonomy" id="1907219"/>
    <lineage>
        <taxon>Eukaryota</taxon>
        <taxon>Fungi</taxon>
        <taxon>Fungi incertae sedis</taxon>
        <taxon>Zoopagomycota</taxon>
        <taxon>Zoopagomycotina</taxon>
        <taxon>Zoopagomycetes</taxon>
        <taxon>Zoopagales</taxon>
        <taxon>Piptocephalidaceae</taxon>
        <taxon>Piptocephalis</taxon>
    </lineage>
</organism>
<dbReference type="PANTHER" id="PTHR15615">
    <property type="match status" value="1"/>
</dbReference>
<dbReference type="Gene3D" id="1.10.472.10">
    <property type="entry name" value="Cyclin-like"/>
    <property type="match status" value="1"/>
</dbReference>